<evidence type="ECO:0000256" key="1">
    <source>
        <dbReference type="SAM" id="SignalP"/>
    </source>
</evidence>
<feature type="chain" id="PRO_5045993974" evidence="1">
    <location>
        <begin position="31"/>
        <end position="440"/>
    </location>
</feature>
<dbReference type="EMBL" id="JAIEZQ010000001">
    <property type="protein sequence ID" value="MBY9073900.1"/>
    <property type="molecule type" value="Genomic_DNA"/>
</dbReference>
<gene>
    <name evidence="4" type="ORF">K1X13_03600</name>
</gene>
<feature type="domain" description="Peptidoglycan binding-like" evidence="2">
    <location>
        <begin position="380"/>
        <end position="433"/>
    </location>
</feature>
<evidence type="ECO:0000313" key="4">
    <source>
        <dbReference type="EMBL" id="MBY9073900.1"/>
    </source>
</evidence>
<dbReference type="SUPFAM" id="SSF47090">
    <property type="entry name" value="PGBD-like"/>
    <property type="match status" value="2"/>
</dbReference>
<evidence type="ECO:0000259" key="2">
    <source>
        <dbReference type="Pfam" id="PF01471"/>
    </source>
</evidence>
<dbReference type="InterPro" id="IPR036366">
    <property type="entry name" value="PGBDSf"/>
</dbReference>
<protein>
    <submittedName>
        <fullName evidence="4">DUF1906 domain-containing protein</fullName>
    </submittedName>
</protein>
<dbReference type="InterPro" id="IPR036365">
    <property type="entry name" value="PGBD-like_sf"/>
</dbReference>
<keyword evidence="1" id="KW-0732">Signal</keyword>
<comment type="caution">
    <text evidence="4">The sequence shown here is derived from an EMBL/GenBank/DDBJ whole genome shotgun (WGS) entry which is preliminary data.</text>
</comment>
<feature type="domain" description="Peptidoglycan binding-like" evidence="2">
    <location>
        <begin position="309"/>
        <end position="365"/>
    </location>
</feature>
<dbReference type="SUPFAM" id="SSF51445">
    <property type="entry name" value="(Trans)glycosidases"/>
    <property type="match status" value="1"/>
</dbReference>
<keyword evidence="5" id="KW-1185">Reference proteome</keyword>
<dbReference type="Proteomes" id="UP000754710">
    <property type="component" value="Unassembled WGS sequence"/>
</dbReference>
<feature type="domain" description="Rv2525c-like glycoside hydrolase-like" evidence="3">
    <location>
        <begin position="56"/>
        <end position="276"/>
    </location>
</feature>
<dbReference type="Pfam" id="PF01471">
    <property type="entry name" value="PG_binding_1"/>
    <property type="match status" value="2"/>
</dbReference>
<dbReference type="Pfam" id="PF08924">
    <property type="entry name" value="Rv2525c_GlyHyd-like"/>
    <property type="match status" value="1"/>
</dbReference>
<dbReference type="InterPro" id="IPR002477">
    <property type="entry name" value="Peptidoglycan-bd-like"/>
</dbReference>
<evidence type="ECO:0000313" key="5">
    <source>
        <dbReference type="Proteomes" id="UP000754710"/>
    </source>
</evidence>
<proteinExistence type="predicted"/>
<dbReference type="InterPro" id="IPR015020">
    <property type="entry name" value="Rv2525c-like_Glyco_Hydro-like"/>
</dbReference>
<dbReference type="RefSeq" id="WP_221023644.1">
    <property type="nucleotide sequence ID" value="NZ_JAIEZQ010000001.1"/>
</dbReference>
<accession>A0ABS7RJ93</accession>
<dbReference type="Gene3D" id="1.10.101.10">
    <property type="entry name" value="PGBD-like superfamily/PGBD"/>
    <property type="match status" value="2"/>
</dbReference>
<feature type="signal peptide" evidence="1">
    <location>
        <begin position="1"/>
        <end position="30"/>
    </location>
</feature>
<evidence type="ECO:0000259" key="3">
    <source>
        <dbReference type="Pfam" id="PF08924"/>
    </source>
</evidence>
<organism evidence="4 5">
    <name type="scientific">Nocardioides jiangsuensis</name>
    <dbReference type="NCBI Taxonomy" id="2866161"/>
    <lineage>
        <taxon>Bacteria</taxon>
        <taxon>Bacillati</taxon>
        <taxon>Actinomycetota</taxon>
        <taxon>Actinomycetes</taxon>
        <taxon>Propionibacteriales</taxon>
        <taxon>Nocardioidaceae</taxon>
        <taxon>Nocardioides</taxon>
    </lineage>
</organism>
<dbReference type="InterPro" id="IPR017853">
    <property type="entry name" value="GH"/>
</dbReference>
<name>A0ABS7RJ93_9ACTN</name>
<dbReference type="Gene3D" id="3.20.20.80">
    <property type="entry name" value="Glycosidases"/>
    <property type="match status" value="1"/>
</dbReference>
<sequence>MLLTRARARTASVVLSALVATGLSAPPAQAASRVTPGSFTGFAFDTCNTPSNADMDAWRTSSPFWGVGVYIGGAELSRCTKEAETKLDAAWVSRQAQRGWRVLPIWVGPQADCADDPYTSRIDTSKRSSYAAARSQGAANAGAAVTRAKNLGIPAGSTLWYDIEAFDNSVQDCRRSVLSFLSSWTKRLHGLGYTSGVYSSVASGIHVLDNADKLSPGSYAMPDQVWYAWANKRANTVIATKWVRRTSWMPHARVHQYVIDTYATYGGVRMEVDRNFLDVGRGSVAPRALATCGVRVDFPDYRLQRRGMTGAQVEAAQCLLKKKRLYGGRVHGRFDAATVRAVRSFQHGRGIRVTGSVDAPTWTALLSDGASPLLKRGSVGDAVRRLQRGLTAALDDRVTVTGVLDTPTSAAVVRYQRARGLTANGVMAGETWADLEAGRR</sequence>
<reference evidence="4 5" key="1">
    <citation type="submission" date="2021-08" db="EMBL/GenBank/DDBJ databases">
        <title>Nocardioides bacterium WL0053 sp. nov., isolated from the sediment.</title>
        <authorList>
            <person name="Wang L."/>
            <person name="Zhang D."/>
            <person name="Zhang A."/>
        </authorList>
    </citation>
    <scope>NUCLEOTIDE SEQUENCE [LARGE SCALE GENOMIC DNA]</scope>
    <source>
        <strain evidence="4 5">WL0053</strain>
    </source>
</reference>